<evidence type="ECO:0000313" key="1">
    <source>
        <dbReference type="EMBL" id="AGH45784.1"/>
    </source>
</evidence>
<evidence type="ECO:0000313" key="2">
    <source>
        <dbReference type="Proteomes" id="UP000011864"/>
    </source>
</evidence>
<dbReference type="EMBL" id="CP003837">
    <property type="protein sequence ID" value="AGH45784.1"/>
    <property type="molecule type" value="Genomic_DNA"/>
</dbReference>
<name>K7AQJ8_9ALTE</name>
<dbReference type="RefSeq" id="WP_007637864.1">
    <property type="nucleotide sequence ID" value="NC_020514.1"/>
</dbReference>
<accession>K7AQJ8</accession>
<dbReference type="Proteomes" id="UP000011864">
    <property type="component" value="Chromosome"/>
</dbReference>
<organism evidence="1 2">
    <name type="scientific">Paraglaciecola psychrophila 170</name>
    <dbReference type="NCBI Taxonomy" id="1129794"/>
    <lineage>
        <taxon>Bacteria</taxon>
        <taxon>Pseudomonadati</taxon>
        <taxon>Pseudomonadota</taxon>
        <taxon>Gammaproteobacteria</taxon>
        <taxon>Alteromonadales</taxon>
        <taxon>Alteromonadaceae</taxon>
        <taxon>Paraglaciecola</taxon>
    </lineage>
</organism>
<keyword evidence="2" id="KW-1185">Reference proteome</keyword>
<gene>
    <name evidence="1" type="ORF">C427_3676</name>
</gene>
<protein>
    <submittedName>
        <fullName evidence="1">Uncharacterized protein</fullName>
    </submittedName>
</protein>
<reference evidence="1 2" key="1">
    <citation type="journal article" date="2013" name="Genome Announc.">
        <title>Complete Genome Sequence of Glaciecola psychrophila Strain 170T.</title>
        <authorList>
            <person name="Yin J."/>
            <person name="Chen J."/>
            <person name="Liu G."/>
            <person name="Yu Y."/>
            <person name="Song L."/>
            <person name="Wang X."/>
            <person name="Qu X."/>
        </authorList>
    </citation>
    <scope>NUCLEOTIDE SEQUENCE [LARGE SCALE GENOMIC DNA]</scope>
    <source>
        <strain evidence="1 2">170</strain>
    </source>
</reference>
<dbReference type="PATRIC" id="fig|1129794.4.peg.3659"/>
<dbReference type="HOGENOM" id="CLU_613717_0_0_6"/>
<proteinExistence type="predicted"/>
<dbReference type="KEGG" id="gps:C427_3676"/>
<dbReference type="eggNOG" id="COG0457">
    <property type="taxonomic scope" value="Bacteria"/>
</dbReference>
<dbReference type="OrthoDB" id="7814707at2"/>
<dbReference type="STRING" id="1129794.C427_3676"/>
<dbReference type="AlphaFoldDB" id="K7AQJ8"/>
<sequence length="446" mass="51889">MINVTLDGKPHKFSISDRLDIIVKYLYVLDNLEQLPNFVSLNVRELYYKHIHIRNGSKEPGDESRKNNINDFFQIFDELIISIKQGYKAQHPIPISSKNNLPLNGAHRLATALGLGLSPDIIYSDENIGGSWGDDWFKCSGFSTNELNTIVKAFTFAQKYNDMYLLILWQPSAEYWDDIEKDLSIYFNIVYGDVERLNRESFNEFVKDVYSFDCGPKVGPNIERKLTYLNKHPGKFKFIVMESKSPLAKDSIKRIKQEVREKYQRICPMEQFITLHISESKGEFKHLEDILLNEENMKIINTRTQLSEDFIEKLCLYQQKLDELNIIKSKCCIVGSSTLNSLNLRKADDIDFTLLQNERAEKFDNGVTALGEIDVVAYNYPRTFSFSESKITDTQLIQNPKNHFFLRGLKFAHPKVVLQRKQYQRRDKDIRDIKLLGEYLRAHPGL</sequence>